<comment type="caution">
    <text evidence="1">The sequence shown here is derived from an EMBL/GenBank/DDBJ whole genome shotgun (WGS) entry which is preliminary data.</text>
</comment>
<evidence type="ECO:0000313" key="1">
    <source>
        <dbReference type="EMBL" id="RGY64259.1"/>
    </source>
</evidence>
<protein>
    <submittedName>
        <fullName evidence="1">DUF4325 domain-containing protein</fullName>
    </submittedName>
</protein>
<reference evidence="1 2" key="1">
    <citation type="submission" date="2018-08" db="EMBL/GenBank/DDBJ databases">
        <title>A genome reference for cultivated species of the human gut microbiota.</title>
        <authorList>
            <person name="Zou Y."/>
            <person name="Xue W."/>
            <person name="Luo G."/>
        </authorList>
    </citation>
    <scope>NUCLEOTIDE SEQUENCE [LARGE SCALE GENOMIC DNA]</scope>
    <source>
        <strain evidence="1 2">OF01-1</strain>
    </source>
</reference>
<dbReference type="Proteomes" id="UP000284614">
    <property type="component" value="Unassembled WGS sequence"/>
</dbReference>
<accession>A0A413JSX8</accession>
<dbReference type="Pfam" id="PF14213">
    <property type="entry name" value="DUF4325"/>
    <property type="match status" value="1"/>
</dbReference>
<dbReference type="RefSeq" id="WP_005819496.1">
    <property type="nucleotide sequence ID" value="NZ_CP131534.1"/>
</dbReference>
<organism evidence="1 2">
    <name type="scientific">Bacteroides fragilis</name>
    <dbReference type="NCBI Taxonomy" id="817"/>
    <lineage>
        <taxon>Bacteria</taxon>
        <taxon>Pseudomonadati</taxon>
        <taxon>Bacteroidota</taxon>
        <taxon>Bacteroidia</taxon>
        <taxon>Bacteroidales</taxon>
        <taxon>Bacteroidaceae</taxon>
        <taxon>Bacteroides</taxon>
    </lineage>
</organism>
<sequence length="139" mass="16608">MQINILKDFSEYPGPRYCTQGTDSGESFYHKILNDSFKMAYENQTILEIDIDNTAGYMSSFWDESIGNLVYDFTQDIVKKYIKIISAEEPIWINLIFNKIIPEWEERRIKKEEPKKTKEHRAWFKLIDGNLQKKIWIKC</sequence>
<name>A0A413JSX8_BACFG</name>
<proteinExistence type="predicted"/>
<dbReference type="AlphaFoldDB" id="A0A413JSX8"/>
<gene>
    <name evidence="1" type="ORF">DXA27_22245</name>
</gene>
<dbReference type="InterPro" id="IPR025474">
    <property type="entry name" value="DUF4325"/>
</dbReference>
<evidence type="ECO:0000313" key="2">
    <source>
        <dbReference type="Proteomes" id="UP000284614"/>
    </source>
</evidence>
<dbReference type="EMBL" id="QSDG01000033">
    <property type="protein sequence ID" value="RGY64259.1"/>
    <property type="molecule type" value="Genomic_DNA"/>
</dbReference>